<dbReference type="EMBL" id="CP133623">
    <property type="protein sequence ID" value="WMV58206.1"/>
    <property type="molecule type" value="Genomic_DNA"/>
</dbReference>
<reference evidence="1" key="1">
    <citation type="submission" date="2023-08" db="EMBL/GenBank/DDBJ databases">
        <title>A de novo genome assembly of Solanum verrucosum Schlechtendal, a Mexican diploid species geographically isolated from the other diploid A-genome species in potato relatives.</title>
        <authorList>
            <person name="Hosaka K."/>
        </authorList>
    </citation>
    <scope>NUCLEOTIDE SEQUENCE</scope>
    <source>
        <tissue evidence="1">Young leaves</tissue>
    </source>
</reference>
<gene>
    <name evidence="1" type="ORF">MTR67_051591</name>
</gene>
<accession>A0AAF0V7K5</accession>
<evidence type="ECO:0008006" key="3">
    <source>
        <dbReference type="Google" id="ProtNLM"/>
    </source>
</evidence>
<name>A0AAF0V7K5_SOLVR</name>
<feature type="non-terminal residue" evidence="1">
    <location>
        <position position="1"/>
    </location>
</feature>
<evidence type="ECO:0000313" key="2">
    <source>
        <dbReference type="Proteomes" id="UP001234989"/>
    </source>
</evidence>
<dbReference type="Proteomes" id="UP001234989">
    <property type="component" value="Chromosome 12"/>
</dbReference>
<proteinExistence type="predicted"/>
<sequence>TVPHKVDNVVTWDRAVILVELMAEHEVDFSGIIILEIYERAFRKTTIMPFPFLIFHLYIEATIPLWHSDKLVESIKTVDVGLIKDDANLTVLSLVDLPPLSADVVVDIEQIGVEHTTDDIIYAPKMEACTQMATLLQHKRPWIYKSVEELEASMEKMMDDKIKAVHKRLDAFELRVLDRPQTRPNIDVTTFQTELDRLQADVHALVATAEASPKPTLEVDADDMVLSSPFGDRMLSLDPPCGRKAHPLF</sequence>
<dbReference type="AlphaFoldDB" id="A0AAF0V7K5"/>
<organism evidence="1 2">
    <name type="scientific">Solanum verrucosum</name>
    <dbReference type="NCBI Taxonomy" id="315347"/>
    <lineage>
        <taxon>Eukaryota</taxon>
        <taxon>Viridiplantae</taxon>
        <taxon>Streptophyta</taxon>
        <taxon>Embryophyta</taxon>
        <taxon>Tracheophyta</taxon>
        <taxon>Spermatophyta</taxon>
        <taxon>Magnoliopsida</taxon>
        <taxon>eudicotyledons</taxon>
        <taxon>Gunneridae</taxon>
        <taxon>Pentapetalae</taxon>
        <taxon>asterids</taxon>
        <taxon>lamiids</taxon>
        <taxon>Solanales</taxon>
        <taxon>Solanaceae</taxon>
        <taxon>Solanoideae</taxon>
        <taxon>Solaneae</taxon>
        <taxon>Solanum</taxon>
    </lineage>
</organism>
<evidence type="ECO:0000313" key="1">
    <source>
        <dbReference type="EMBL" id="WMV58206.1"/>
    </source>
</evidence>
<keyword evidence="2" id="KW-1185">Reference proteome</keyword>
<protein>
    <recommendedName>
        <fullName evidence="3">Integrase core domain containing protein</fullName>
    </recommendedName>
</protein>